<dbReference type="InterPro" id="IPR004089">
    <property type="entry name" value="MCPsignal_dom"/>
</dbReference>
<comment type="caution">
    <text evidence="6">The sequence shown here is derived from an EMBL/GenBank/DDBJ whole genome shotgun (WGS) entry which is preliminary data.</text>
</comment>
<dbReference type="PANTHER" id="PTHR32089:SF112">
    <property type="entry name" value="LYSOZYME-LIKE PROTEIN-RELATED"/>
    <property type="match status" value="1"/>
</dbReference>
<accession>A0A917XYM9</accession>
<evidence type="ECO:0000256" key="2">
    <source>
        <dbReference type="PROSITE-ProRule" id="PRU00284"/>
    </source>
</evidence>
<keyword evidence="3" id="KW-0175">Coiled coil</keyword>
<dbReference type="SUPFAM" id="SSF58104">
    <property type="entry name" value="Methyl-accepting chemotaxis protein (MCP) signaling domain"/>
    <property type="match status" value="1"/>
</dbReference>
<keyword evidence="4" id="KW-1133">Transmembrane helix</keyword>
<proteinExistence type="predicted"/>
<feature type="transmembrane region" description="Helical" evidence="4">
    <location>
        <begin position="14"/>
        <end position="32"/>
    </location>
</feature>
<dbReference type="AlphaFoldDB" id="A0A917XYM9"/>
<gene>
    <name evidence="6" type="ORF">GCM10007971_18250</name>
</gene>
<dbReference type="PROSITE" id="PS50111">
    <property type="entry name" value="CHEMOTAXIS_TRANSDUC_2"/>
    <property type="match status" value="1"/>
</dbReference>
<evidence type="ECO:0000256" key="1">
    <source>
        <dbReference type="ARBA" id="ARBA00023224"/>
    </source>
</evidence>
<dbReference type="Proteomes" id="UP000624041">
    <property type="component" value="Unassembled WGS sequence"/>
</dbReference>
<evidence type="ECO:0000313" key="6">
    <source>
        <dbReference type="EMBL" id="GGN57369.1"/>
    </source>
</evidence>
<keyword evidence="7" id="KW-1185">Reference proteome</keyword>
<protein>
    <submittedName>
        <fullName evidence="6">Chemotaxis protein</fullName>
    </submittedName>
</protein>
<feature type="domain" description="Methyl-accepting transducer" evidence="5">
    <location>
        <begin position="202"/>
        <end position="466"/>
    </location>
</feature>
<dbReference type="GO" id="GO:0016020">
    <property type="term" value="C:membrane"/>
    <property type="evidence" value="ECO:0007669"/>
    <property type="project" value="InterPro"/>
</dbReference>
<evidence type="ECO:0000313" key="7">
    <source>
        <dbReference type="Proteomes" id="UP000624041"/>
    </source>
</evidence>
<dbReference type="RefSeq" id="WP_188856899.1">
    <property type="nucleotide sequence ID" value="NZ_BMOS01000010.1"/>
</dbReference>
<organism evidence="6 7">
    <name type="scientific">Oceanobacillus indicireducens</name>
    <dbReference type="NCBI Taxonomy" id="1004261"/>
    <lineage>
        <taxon>Bacteria</taxon>
        <taxon>Bacillati</taxon>
        <taxon>Bacillota</taxon>
        <taxon>Bacilli</taxon>
        <taxon>Bacillales</taxon>
        <taxon>Bacillaceae</taxon>
        <taxon>Oceanobacillus</taxon>
    </lineage>
</organism>
<feature type="transmembrane region" description="Helical" evidence="4">
    <location>
        <begin position="65"/>
        <end position="89"/>
    </location>
</feature>
<evidence type="ECO:0000256" key="4">
    <source>
        <dbReference type="SAM" id="Phobius"/>
    </source>
</evidence>
<feature type="transmembrane region" description="Helical" evidence="4">
    <location>
        <begin position="140"/>
        <end position="160"/>
    </location>
</feature>
<evidence type="ECO:0000259" key="5">
    <source>
        <dbReference type="PROSITE" id="PS50111"/>
    </source>
</evidence>
<reference evidence="6" key="2">
    <citation type="submission" date="2020-09" db="EMBL/GenBank/DDBJ databases">
        <authorList>
            <person name="Sun Q."/>
            <person name="Ohkuma M."/>
        </authorList>
    </citation>
    <scope>NUCLEOTIDE SEQUENCE</scope>
    <source>
        <strain evidence="6">JCM 17251</strain>
    </source>
</reference>
<keyword evidence="4" id="KW-0472">Membrane</keyword>
<feature type="transmembrane region" description="Helical" evidence="4">
    <location>
        <begin position="39"/>
        <end position="59"/>
    </location>
</feature>
<dbReference type="PANTHER" id="PTHR32089">
    <property type="entry name" value="METHYL-ACCEPTING CHEMOTAXIS PROTEIN MCPB"/>
    <property type="match status" value="1"/>
</dbReference>
<dbReference type="Pfam" id="PF00015">
    <property type="entry name" value="MCPsignal"/>
    <property type="match status" value="1"/>
</dbReference>
<name>A0A917XYM9_9BACI</name>
<dbReference type="Gene3D" id="1.10.287.950">
    <property type="entry name" value="Methyl-accepting chemotaxis protein"/>
    <property type="match status" value="1"/>
</dbReference>
<feature type="coiled-coil region" evidence="3">
    <location>
        <begin position="437"/>
        <end position="485"/>
    </location>
</feature>
<keyword evidence="1 2" id="KW-0807">Transducer</keyword>
<reference evidence="6" key="1">
    <citation type="journal article" date="2014" name="Int. J. Syst. Evol. Microbiol.">
        <title>Complete genome sequence of Corynebacterium casei LMG S-19264T (=DSM 44701T), isolated from a smear-ripened cheese.</title>
        <authorList>
            <consortium name="US DOE Joint Genome Institute (JGI-PGF)"/>
            <person name="Walter F."/>
            <person name="Albersmeier A."/>
            <person name="Kalinowski J."/>
            <person name="Ruckert C."/>
        </authorList>
    </citation>
    <scope>NUCLEOTIDE SEQUENCE</scope>
    <source>
        <strain evidence="6">JCM 17251</strain>
    </source>
</reference>
<keyword evidence="4" id="KW-0812">Transmembrane</keyword>
<dbReference type="GO" id="GO:0007165">
    <property type="term" value="P:signal transduction"/>
    <property type="evidence" value="ECO:0007669"/>
    <property type="project" value="UniProtKB-KW"/>
</dbReference>
<dbReference type="SMART" id="SM00283">
    <property type="entry name" value="MA"/>
    <property type="match status" value="1"/>
</dbReference>
<evidence type="ECO:0000256" key="3">
    <source>
        <dbReference type="SAM" id="Coils"/>
    </source>
</evidence>
<feature type="transmembrane region" description="Helical" evidence="4">
    <location>
        <begin position="110"/>
        <end position="128"/>
    </location>
</feature>
<sequence>MKQDTYNTQRVHKVNLFLMIAIVLLLVVPIVSSRGVDDTVSIIIAGVLVVVLSVANYFLPFPPYVKGLIFALLPLIVATSMFYLDGFALNKHYIILLSIAMVTLYFKEELILIFIGVVNLAFIVTYLSEPEELLGIDSDFKGFITVLALINGIMAALYLLTKWGRELIDESYRKEMEAQRLTERLQATIHTIEENTHTLDDNIDHLNTNITTIYDSSHQINQSVEEMAAGIQEEAGSISSISEAMGDSVERANRSISISQDIVNKSEAMNENVQEGWQKINQLNNHMSTVNTAISTTVVTVNDLQTSLETVNSLLQGIKDIADQTNLLALNAAIESARAGEHGRGFAIVADEVRRLAEQSANITVDIESVTTELFDKSRNAHGRSLQGESAIKEGEKIVEEISAYFAEIRGSFQYTNEELATGMEEVQSSTRNFKDIQAQIESVANISEENASATEEIVATIESEHELIANINEAIEEIDRLSGELKGIVVGD</sequence>
<dbReference type="EMBL" id="BMOS01000010">
    <property type="protein sequence ID" value="GGN57369.1"/>
    <property type="molecule type" value="Genomic_DNA"/>
</dbReference>